<dbReference type="SUPFAM" id="SSF49785">
    <property type="entry name" value="Galactose-binding domain-like"/>
    <property type="match status" value="4"/>
</dbReference>
<keyword evidence="5" id="KW-0119">Carbohydrate metabolism</keyword>
<evidence type="ECO:0000256" key="5">
    <source>
        <dbReference type="ARBA" id="ARBA00023277"/>
    </source>
</evidence>
<dbReference type="GO" id="GO:0031176">
    <property type="term" value="F:endo-1,4-beta-xylanase activity"/>
    <property type="evidence" value="ECO:0007669"/>
    <property type="project" value="UniProtKB-ARBA"/>
</dbReference>
<proteinExistence type="inferred from homology"/>
<keyword evidence="6" id="KW-0326">Glycosidase</keyword>
<evidence type="ECO:0000256" key="6">
    <source>
        <dbReference type="ARBA" id="ARBA00023295"/>
    </source>
</evidence>
<evidence type="ECO:0000313" key="12">
    <source>
        <dbReference type="Proteomes" id="UP000290289"/>
    </source>
</evidence>
<evidence type="ECO:0000256" key="8">
    <source>
        <dbReference type="PROSITE-ProRule" id="PRU10061"/>
    </source>
</evidence>
<dbReference type="Gene3D" id="2.60.120.260">
    <property type="entry name" value="Galactose-binding domain-like"/>
    <property type="match status" value="4"/>
</dbReference>
<dbReference type="PROSITE" id="PS51760">
    <property type="entry name" value="GH10_2"/>
    <property type="match status" value="1"/>
</dbReference>
<dbReference type="Proteomes" id="UP000290289">
    <property type="component" value="Chromosome 8"/>
</dbReference>
<dbReference type="InterPro" id="IPR031158">
    <property type="entry name" value="GH10_AS"/>
</dbReference>
<feature type="active site" description="Nucleophile" evidence="8">
    <location>
        <position position="994"/>
    </location>
</feature>
<reference evidence="11 12" key="1">
    <citation type="submission" date="2018-10" db="EMBL/GenBank/DDBJ databases">
        <title>A high-quality apple genome assembly.</title>
        <authorList>
            <person name="Hu J."/>
        </authorList>
    </citation>
    <scope>NUCLEOTIDE SEQUENCE [LARGE SCALE GENOMIC DNA]</scope>
    <source>
        <strain evidence="12">cv. HFTH1</strain>
        <tissue evidence="11">Young leaf</tissue>
    </source>
</reference>
<feature type="compositionally biased region" description="Polar residues" evidence="9">
    <location>
        <begin position="34"/>
        <end position="59"/>
    </location>
</feature>
<dbReference type="STRING" id="3750.A0A498J773"/>
<evidence type="ECO:0000259" key="10">
    <source>
        <dbReference type="PROSITE" id="PS51760"/>
    </source>
</evidence>
<feature type="domain" description="GH10" evidence="10">
    <location>
        <begin position="761"/>
        <end position="1059"/>
    </location>
</feature>
<dbReference type="SMART" id="SM00633">
    <property type="entry name" value="Glyco_10"/>
    <property type="match status" value="1"/>
</dbReference>
<keyword evidence="2" id="KW-0858">Xylan degradation</keyword>
<protein>
    <recommendedName>
        <fullName evidence="10">GH10 domain-containing protein</fullName>
    </recommendedName>
</protein>
<dbReference type="EMBL" id="RDQH01000334">
    <property type="protein sequence ID" value="RXH91518.1"/>
    <property type="molecule type" value="Genomic_DNA"/>
</dbReference>
<dbReference type="InterPro" id="IPR008979">
    <property type="entry name" value="Galactose-bd-like_sf"/>
</dbReference>
<evidence type="ECO:0000256" key="1">
    <source>
        <dbReference type="ARBA" id="ARBA00007495"/>
    </source>
</evidence>
<evidence type="ECO:0000256" key="2">
    <source>
        <dbReference type="ARBA" id="ARBA00022651"/>
    </source>
</evidence>
<comment type="caution">
    <text evidence="11">The sequence shown here is derived from an EMBL/GenBank/DDBJ whole genome shotgun (WGS) entry which is preliminary data.</text>
</comment>
<dbReference type="FunFam" id="2.60.120.260:FF:000103">
    <property type="entry name" value="Glycosyl hydrolase family 10 protein"/>
    <property type="match status" value="1"/>
</dbReference>
<evidence type="ECO:0000313" key="11">
    <source>
        <dbReference type="EMBL" id="RXH91518.1"/>
    </source>
</evidence>
<name>A0A498J773_MALDO</name>
<accession>A0A498J773</accession>
<dbReference type="PANTHER" id="PTHR31490:SF1">
    <property type="entry name" value="ENDO-1,4-BETA-XYLANASE 1"/>
    <property type="match status" value="1"/>
</dbReference>
<evidence type="ECO:0000256" key="9">
    <source>
        <dbReference type="SAM" id="MobiDB-lite"/>
    </source>
</evidence>
<dbReference type="InterPro" id="IPR001000">
    <property type="entry name" value="GH10_dom"/>
</dbReference>
<dbReference type="AlphaFoldDB" id="A0A498J773"/>
<keyword evidence="7" id="KW-0624">Polysaccharide degradation</keyword>
<dbReference type="InterPro" id="IPR003305">
    <property type="entry name" value="CenC_carb-bd"/>
</dbReference>
<keyword evidence="3" id="KW-0677">Repeat</keyword>
<keyword evidence="4" id="KW-0378">Hydrolase</keyword>
<dbReference type="Pfam" id="PF02018">
    <property type="entry name" value="CBM_4_9"/>
    <property type="match status" value="4"/>
</dbReference>
<feature type="region of interest" description="Disordered" evidence="9">
    <location>
        <begin position="1"/>
        <end position="59"/>
    </location>
</feature>
<dbReference type="Gene3D" id="3.20.20.80">
    <property type="entry name" value="Glycosidases"/>
    <property type="match status" value="1"/>
</dbReference>
<comment type="similarity">
    <text evidence="1">Belongs to the glycosyl hydrolase 10 (cellulase F) family.</text>
</comment>
<dbReference type="InterPro" id="IPR044846">
    <property type="entry name" value="GH10"/>
</dbReference>
<gene>
    <name evidence="11" type="ORF">DVH24_020541</name>
</gene>
<dbReference type="SUPFAM" id="SSF51445">
    <property type="entry name" value="(Trans)glycosidases"/>
    <property type="match status" value="1"/>
</dbReference>
<dbReference type="InterPro" id="IPR017853">
    <property type="entry name" value="GH"/>
</dbReference>
<dbReference type="Pfam" id="PF00331">
    <property type="entry name" value="Glyco_hydro_10"/>
    <property type="match status" value="1"/>
</dbReference>
<dbReference type="GO" id="GO:0045493">
    <property type="term" value="P:xylan catabolic process"/>
    <property type="evidence" value="ECO:0007669"/>
    <property type="project" value="UniProtKB-KW"/>
</dbReference>
<evidence type="ECO:0000256" key="4">
    <source>
        <dbReference type="ARBA" id="ARBA00022801"/>
    </source>
</evidence>
<evidence type="ECO:0000256" key="7">
    <source>
        <dbReference type="ARBA" id="ARBA00023326"/>
    </source>
</evidence>
<sequence length="1116" mass="122810">MRRLIPWRFRSGVSDDSNHQKQKHPKGSKETMEKNQQTNNSAADSVEFSSENVADSSSHGPNIVLNHDFSGGLHSWHPNHCNAFVVDSAGSYAVVTNRQQCWQGLEQDITERISPGFTYSVSACVGVSGPLQGSAEVMATLKLESRGSATGYVKIGRSSVSNGKWESLDGKFSLSTMPDRVVFYLEGPPAGVDLHIKSVMISCSEGQSENQNLVNSSSRNATNIIVNHDFSGGLHSWHPSNCNGFVVSADSGHPKVKAGNYAVVTNRKESWQGLEQDITQRISPGSTYLVSACVGVCGPLQGSTDVLATLKLEYRGSATNYLQVGRCTVSKGRWGNLDGKFSVSTKPDRVVFYLEGPSVGVDLIIKSVLICSSSPSECQSGRTGNFNDGEENIILNPKFEDALNNWSGRGCKIVLHDSMGDGKIVPQSGKVFAAATERTQSWNGIQQDITGRVQRKLAYEATTVVKIFGNNVTTADVRATLWVQSPNQREQYIGIAKLLSFSPSLSNEIATDKDWTQLQGKFLLNGSPSKIVVYLEGPPAGTDILVNSFVVKHAEKALPSPPPVIELPAFGVNIIENSNLSNGTNGWFPLGNCTLSVRTGSPHVLPPMAIESLGPHEPLSGCYILVTKRTETWMGPAQMIGDKLKLFLTYQVSAWVRIGAGATGPQNVNIALGVDNQWVNGGQVEASDTRWHEIGGSFRIEKQPSKVMVYIQGPAAGVDLMVAGLQIFPVDRPARFRHLKRQTDKIRKCDIVLKFSGSDSSSMLGSLVKVKQSQNGFPIGTCISRTNTENEDFVDFFIKNFNWAVFGNELKWYWTEPQQGNFNYKDADDMVDLCKNHNIEMRGHCIFWEVIDTVQQWIRTLRQSDLSTAVQNRLTDLLTRYKGKFRHYDVNNEMLHGSFYQDRLGKDIRANMFKTANLLDPSATLFVNDYHIEDGCDTRSSPEKYIDQILDLQEQGAPVGGIGIQGHIDSPVGPIVCSALDKLGILGLPIWFTELDVSSTNEYVRADDLEVILREAFANPAVEGVMLWGFWELFMSRENSHLVNAEGDINEAGKRYLALKEEWLSEAHGHIDEQGEFRFRGFPGAYSVEIVTASKKPVKTFVVDKGESPVEVSIAL</sequence>
<dbReference type="PANTHER" id="PTHR31490">
    <property type="entry name" value="GLYCOSYL HYDROLASE"/>
    <property type="match status" value="1"/>
</dbReference>
<evidence type="ECO:0000256" key="3">
    <source>
        <dbReference type="ARBA" id="ARBA00022737"/>
    </source>
</evidence>
<keyword evidence="12" id="KW-1185">Reference proteome</keyword>
<dbReference type="FunFam" id="3.20.20.80:FF:000104">
    <property type="entry name" value="Endo-1,4-beta-xylanase A"/>
    <property type="match status" value="1"/>
</dbReference>
<organism evidence="11 12">
    <name type="scientific">Malus domestica</name>
    <name type="common">Apple</name>
    <name type="synonym">Pyrus malus</name>
    <dbReference type="NCBI Taxonomy" id="3750"/>
    <lineage>
        <taxon>Eukaryota</taxon>
        <taxon>Viridiplantae</taxon>
        <taxon>Streptophyta</taxon>
        <taxon>Embryophyta</taxon>
        <taxon>Tracheophyta</taxon>
        <taxon>Spermatophyta</taxon>
        <taxon>Magnoliopsida</taxon>
        <taxon>eudicotyledons</taxon>
        <taxon>Gunneridae</taxon>
        <taxon>Pentapetalae</taxon>
        <taxon>rosids</taxon>
        <taxon>fabids</taxon>
        <taxon>Rosales</taxon>
        <taxon>Rosaceae</taxon>
        <taxon>Amygdaloideae</taxon>
        <taxon>Maleae</taxon>
        <taxon>Malus</taxon>
    </lineage>
</organism>
<dbReference type="PROSITE" id="PS00591">
    <property type="entry name" value="GH10_1"/>
    <property type="match status" value="1"/>
</dbReference>